<evidence type="ECO:0000256" key="1">
    <source>
        <dbReference type="SAM" id="Phobius"/>
    </source>
</evidence>
<protein>
    <submittedName>
        <fullName evidence="2">Uncharacterized protein</fullName>
    </submittedName>
</protein>
<gene>
    <name evidence="2" type="ORF">KUTeg_013566</name>
</gene>
<feature type="transmembrane region" description="Helical" evidence="1">
    <location>
        <begin position="12"/>
        <end position="34"/>
    </location>
</feature>
<comment type="caution">
    <text evidence="2">The sequence shown here is derived from an EMBL/GenBank/DDBJ whole genome shotgun (WGS) entry which is preliminary data.</text>
</comment>
<proteinExistence type="predicted"/>
<keyword evidence="1" id="KW-1133">Transmembrane helix</keyword>
<dbReference type="Proteomes" id="UP001217089">
    <property type="component" value="Unassembled WGS sequence"/>
</dbReference>
<keyword evidence="3" id="KW-1185">Reference proteome</keyword>
<reference evidence="2 3" key="1">
    <citation type="submission" date="2022-12" db="EMBL/GenBank/DDBJ databases">
        <title>Chromosome-level genome of Tegillarca granosa.</title>
        <authorList>
            <person name="Kim J."/>
        </authorList>
    </citation>
    <scope>NUCLEOTIDE SEQUENCE [LARGE SCALE GENOMIC DNA]</scope>
    <source>
        <strain evidence="2">Teg-2019</strain>
        <tissue evidence="2">Adductor muscle</tissue>
    </source>
</reference>
<accession>A0ABQ9EU31</accession>
<evidence type="ECO:0000313" key="2">
    <source>
        <dbReference type="EMBL" id="KAJ8308692.1"/>
    </source>
</evidence>
<dbReference type="EMBL" id="JARBDR010000657">
    <property type="protein sequence ID" value="KAJ8308692.1"/>
    <property type="molecule type" value="Genomic_DNA"/>
</dbReference>
<keyword evidence="1" id="KW-0472">Membrane</keyword>
<evidence type="ECO:0000313" key="3">
    <source>
        <dbReference type="Proteomes" id="UP001217089"/>
    </source>
</evidence>
<keyword evidence="1" id="KW-0812">Transmembrane</keyword>
<sequence>MGTIFRFLSVNIGVYIYNICIILIESKLFLSVILNFKTMMNIWIVYLYVNVCHYDSEASWTPKFDGNLRPRAGLVYVEPKVYDEVLKEERRLKRAYLNESRSQRHNLTLDDDAYLENIES</sequence>
<organism evidence="2 3">
    <name type="scientific">Tegillarca granosa</name>
    <name type="common">Malaysian cockle</name>
    <name type="synonym">Anadara granosa</name>
    <dbReference type="NCBI Taxonomy" id="220873"/>
    <lineage>
        <taxon>Eukaryota</taxon>
        <taxon>Metazoa</taxon>
        <taxon>Spiralia</taxon>
        <taxon>Lophotrochozoa</taxon>
        <taxon>Mollusca</taxon>
        <taxon>Bivalvia</taxon>
        <taxon>Autobranchia</taxon>
        <taxon>Pteriomorphia</taxon>
        <taxon>Arcoida</taxon>
        <taxon>Arcoidea</taxon>
        <taxon>Arcidae</taxon>
        <taxon>Tegillarca</taxon>
    </lineage>
</organism>
<name>A0ABQ9EU31_TEGGR</name>